<proteinExistence type="predicted"/>
<dbReference type="RefSeq" id="XP_024581121.1">
    <property type="nucleotide sequence ID" value="XM_024730888.1"/>
</dbReference>
<evidence type="ECO:0000313" key="2">
    <source>
        <dbReference type="EMBL" id="CEG44752.1"/>
    </source>
</evidence>
<protein>
    <submittedName>
        <fullName evidence="2">Uncharacterized protein</fullName>
    </submittedName>
</protein>
<sequence>METSQIQQENAEIIKSTMNFAKSAPFRDRKTPLNSDINTCVTIDSSQGKRRQMGTSRQEKSRWYD</sequence>
<evidence type="ECO:0000256" key="1">
    <source>
        <dbReference type="SAM" id="MobiDB-lite"/>
    </source>
</evidence>
<dbReference type="Proteomes" id="UP000054928">
    <property type="component" value="Unassembled WGS sequence"/>
</dbReference>
<dbReference type="AlphaFoldDB" id="A0A0P1ATU9"/>
<evidence type="ECO:0000313" key="3">
    <source>
        <dbReference type="Proteomes" id="UP000054928"/>
    </source>
</evidence>
<name>A0A0P1ATU9_PLAHL</name>
<organism evidence="2 3">
    <name type="scientific">Plasmopara halstedii</name>
    <name type="common">Downy mildew of sunflower</name>
    <dbReference type="NCBI Taxonomy" id="4781"/>
    <lineage>
        <taxon>Eukaryota</taxon>
        <taxon>Sar</taxon>
        <taxon>Stramenopiles</taxon>
        <taxon>Oomycota</taxon>
        <taxon>Peronosporomycetes</taxon>
        <taxon>Peronosporales</taxon>
        <taxon>Peronosporaceae</taxon>
        <taxon>Plasmopara</taxon>
    </lineage>
</organism>
<feature type="region of interest" description="Disordered" evidence="1">
    <location>
        <begin position="44"/>
        <end position="65"/>
    </location>
</feature>
<dbReference type="EMBL" id="CCYD01001336">
    <property type="protein sequence ID" value="CEG44752.1"/>
    <property type="molecule type" value="Genomic_DNA"/>
</dbReference>
<dbReference type="GeneID" id="36396145"/>
<accession>A0A0P1ATU9</accession>
<reference evidence="3" key="1">
    <citation type="submission" date="2014-09" db="EMBL/GenBank/DDBJ databases">
        <authorList>
            <person name="Sharma Rahul"/>
            <person name="Thines Marco"/>
        </authorList>
    </citation>
    <scope>NUCLEOTIDE SEQUENCE [LARGE SCALE GENOMIC DNA]</scope>
</reference>
<keyword evidence="3" id="KW-1185">Reference proteome</keyword>